<dbReference type="AlphaFoldDB" id="A0ABD1D4Y3"/>
<accession>A0ABD1D4Y3</accession>
<evidence type="ECO:0000313" key="3">
    <source>
        <dbReference type="Proteomes" id="UP001562425"/>
    </source>
</evidence>
<gene>
    <name evidence="2" type="ORF">pipiens_011778</name>
</gene>
<comment type="caution">
    <text evidence="2">The sequence shown here is derived from an EMBL/GenBank/DDBJ whole genome shotgun (WGS) entry which is preliminary data.</text>
</comment>
<keyword evidence="3" id="KW-1185">Reference proteome</keyword>
<feature type="region of interest" description="Disordered" evidence="1">
    <location>
        <begin position="1"/>
        <end position="20"/>
    </location>
</feature>
<protein>
    <submittedName>
        <fullName evidence="2">Uncharacterized protein</fullName>
    </submittedName>
</protein>
<evidence type="ECO:0000256" key="1">
    <source>
        <dbReference type="SAM" id="MobiDB-lite"/>
    </source>
</evidence>
<organism evidence="2 3">
    <name type="scientific">Culex pipiens pipiens</name>
    <name type="common">Northern house mosquito</name>
    <dbReference type="NCBI Taxonomy" id="38569"/>
    <lineage>
        <taxon>Eukaryota</taxon>
        <taxon>Metazoa</taxon>
        <taxon>Ecdysozoa</taxon>
        <taxon>Arthropoda</taxon>
        <taxon>Hexapoda</taxon>
        <taxon>Insecta</taxon>
        <taxon>Pterygota</taxon>
        <taxon>Neoptera</taxon>
        <taxon>Endopterygota</taxon>
        <taxon>Diptera</taxon>
        <taxon>Nematocera</taxon>
        <taxon>Culicoidea</taxon>
        <taxon>Culicidae</taxon>
        <taxon>Culicinae</taxon>
        <taxon>Culicini</taxon>
        <taxon>Culex</taxon>
        <taxon>Culex</taxon>
    </lineage>
</organism>
<evidence type="ECO:0000313" key="2">
    <source>
        <dbReference type="EMBL" id="KAL1394676.1"/>
    </source>
</evidence>
<dbReference type="Proteomes" id="UP001562425">
    <property type="component" value="Unassembled WGS sequence"/>
</dbReference>
<sequence>MNEHFPPSPETTSGGAAAAAAVNEVASTGHLDSFRPADRYTCHRVNEAHRDGDDLSAEVVVATARTAGRHPVYSIFNATRFPF</sequence>
<proteinExistence type="predicted"/>
<name>A0ABD1D4Y3_CULPP</name>
<reference evidence="2 3" key="1">
    <citation type="submission" date="2024-05" db="EMBL/GenBank/DDBJ databases">
        <title>Culex pipiens pipiens assembly and annotation.</title>
        <authorList>
            <person name="Alout H."/>
            <person name="Durand T."/>
        </authorList>
    </citation>
    <scope>NUCLEOTIDE SEQUENCE [LARGE SCALE GENOMIC DNA]</scope>
    <source>
        <strain evidence="2">HA-2024</strain>
        <tissue evidence="2">Whole body</tissue>
    </source>
</reference>
<dbReference type="EMBL" id="JBEHCU010007477">
    <property type="protein sequence ID" value="KAL1394676.1"/>
    <property type="molecule type" value="Genomic_DNA"/>
</dbReference>